<dbReference type="RefSeq" id="WP_088449794.1">
    <property type="nucleotide sequence ID" value="NZ_JACHXO010000002.1"/>
</dbReference>
<evidence type="ECO:0000313" key="2">
    <source>
        <dbReference type="Proteomes" id="UP000574369"/>
    </source>
</evidence>
<reference evidence="1 2" key="1">
    <citation type="submission" date="2020-08" db="EMBL/GenBank/DDBJ databases">
        <title>Genomic Encyclopedia of Type Strains, Phase III (KMG-III): the genomes of soil and plant-associated and newly described type strains.</title>
        <authorList>
            <person name="Whitman W."/>
        </authorList>
    </citation>
    <scope>NUCLEOTIDE SEQUENCE [LARGE SCALE GENOMIC DNA]</scope>
    <source>
        <strain evidence="1 2">CECT 7247</strain>
    </source>
</reference>
<keyword evidence="2" id="KW-1185">Reference proteome</keyword>
<comment type="caution">
    <text evidence="1">The sequence shown here is derived from an EMBL/GenBank/DDBJ whole genome shotgun (WGS) entry which is preliminary data.</text>
</comment>
<proteinExistence type="predicted"/>
<sequence>MHTWHDFHITGYSVDGKRRAIVFHLESPIESMPGHSSGTRSDEPARGSRVQLRFEGVEGYFLEHDLRGNIVYAFEEIPLRPFLEQWADTFTKSSQWGWPLFWTGGSRSGADASESVEAAFQHLSARGVMCVELSSSYGLSGWVLATSVEHEVLDEPHAR</sequence>
<accession>A0ABR6GP57</accession>
<name>A0ABR6GP57_9BURK</name>
<evidence type="ECO:0008006" key="3">
    <source>
        <dbReference type="Google" id="ProtNLM"/>
    </source>
</evidence>
<dbReference type="Proteomes" id="UP000574369">
    <property type="component" value="Unassembled WGS sequence"/>
</dbReference>
<organism evidence="1 2">
    <name type="scientific">Roseateles terrae</name>
    <dbReference type="NCBI Taxonomy" id="431060"/>
    <lineage>
        <taxon>Bacteria</taxon>
        <taxon>Pseudomonadati</taxon>
        <taxon>Pseudomonadota</taxon>
        <taxon>Betaproteobacteria</taxon>
        <taxon>Burkholderiales</taxon>
        <taxon>Sphaerotilaceae</taxon>
        <taxon>Roseateles</taxon>
    </lineage>
</organism>
<gene>
    <name evidence="1" type="ORF">FHS28_001278</name>
</gene>
<evidence type="ECO:0000313" key="1">
    <source>
        <dbReference type="EMBL" id="MBB3193893.1"/>
    </source>
</evidence>
<dbReference type="EMBL" id="JACHXO010000002">
    <property type="protein sequence ID" value="MBB3193893.1"/>
    <property type="molecule type" value="Genomic_DNA"/>
</dbReference>
<protein>
    <recommendedName>
        <fullName evidence="3">Integron gene cassette protein</fullName>
    </recommendedName>
</protein>